<protein>
    <submittedName>
        <fullName evidence="1">Uncharacterized protein</fullName>
    </submittedName>
</protein>
<dbReference type="GeneID" id="65088418"/>
<evidence type="ECO:0000313" key="2">
    <source>
        <dbReference type="Proteomes" id="UP000184255"/>
    </source>
</evidence>
<organism evidence="1 2">
    <name type="scientific">Fusarium mangiferae</name>
    <name type="common">Mango malformation disease fungus</name>
    <dbReference type="NCBI Taxonomy" id="192010"/>
    <lineage>
        <taxon>Eukaryota</taxon>
        <taxon>Fungi</taxon>
        <taxon>Dikarya</taxon>
        <taxon>Ascomycota</taxon>
        <taxon>Pezizomycotina</taxon>
        <taxon>Sordariomycetes</taxon>
        <taxon>Hypocreomycetidae</taxon>
        <taxon>Hypocreales</taxon>
        <taxon>Nectriaceae</taxon>
        <taxon>Fusarium</taxon>
        <taxon>Fusarium fujikuroi species complex</taxon>
    </lineage>
</organism>
<reference evidence="2" key="1">
    <citation type="journal article" date="2016" name="Genome Biol. Evol.">
        <title>Comparative 'omics' of the Fusarium fujikuroi species complex highlights differences in genetic potential and metabolite synthesis.</title>
        <authorList>
            <person name="Niehaus E.-M."/>
            <person name="Muensterkoetter M."/>
            <person name="Proctor R.H."/>
            <person name="Brown D.W."/>
            <person name="Sharon A."/>
            <person name="Idan Y."/>
            <person name="Oren-Young L."/>
            <person name="Sieber C.M."/>
            <person name="Novak O."/>
            <person name="Pencik A."/>
            <person name="Tarkowska D."/>
            <person name="Hromadova K."/>
            <person name="Freeman S."/>
            <person name="Maymon M."/>
            <person name="Elazar M."/>
            <person name="Youssef S.A."/>
            <person name="El-Shabrawy E.S.M."/>
            <person name="Shalaby A.B.A."/>
            <person name="Houterman P."/>
            <person name="Brock N.L."/>
            <person name="Burkhardt I."/>
            <person name="Tsavkelova E.A."/>
            <person name="Dickschat J.S."/>
            <person name="Galuszka P."/>
            <person name="Gueldener U."/>
            <person name="Tudzynski B."/>
        </authorList>
    </citation>
    <scope>NUCLEOTIDE SEQUENCE [LARGE SCALE GENOMIC DNA]</scope>
    <source>
        <strain evidence="2">MRC7560</strain>
    </source>
</reference>
<evidence type="ECO:0000313" key="1">
    <source>
        <dbReference type="EMBL" id="CVK91004.1"/>
    </source>
</evidence>
<dbReference type="VEuPathDB" id="FungiDB:FMAN_09159"/>
<dbReference type="AlphaFoldDB" id="A0A1L7SX80"/>
<sequence length="105" mass="12572">MRGQTCILEAVLQKGDDRRRFLIFFFVKIIHSPRMCDYFFVEFRCQHHAWIVRKWCPKYERSQRPCTPNVVDPPEFWGHKVCSKCQPPGQLAEAVRRHYSVTGWS</sequence>
<proteinExistence type="predicted"/>
<dbReference type="EMBL" id="FCQH01000004">
    <property type="protein sequence ID" value="CVK91004.1"/>
    <property type="molecule type" value="Genomic_DNA"/>
</dbReference>
<dbReference type="Proteomes" id="UP000184255">
    <property type="component" value="Unassembled WGS sequence"/>
</dbReference>
<comment type="caution">
    <text evidence="1">The sequence shown here is derived from an EMBL/GenBank/DDBJ whole genome shotgun (WGS) entry which is preliminary data.</text>
</comment>
<accession>A0A1L7SX80</accession>
<dbReference type="RefSeq" id="XP_041680678.1">
    <property type="nucleotide sequence ID" value="XM_041829968.1"/>
</dbReference>
<gene>
    <name evidence="1" type="ORF">FMAN_09159</name>
</gene>
<name>A0A1L7SX80_FUSMA</name>
<keyword evidence="2" id="KW-1185">Reference proteome</keyword>